<evidence type="ECO:0000313" key="2">
    <source>
        <dbReference type="Proteomes" id="UP000199800"/>
    </source>
</evidence>
<keyword evidence="2" id="KW-1185">Reference proteome</keyword>
<reference evidence="1 2" key="1">
    <citation type="submission" date="2016-10" db="EMBL/GenBank/DDBJ databases">
        <authorList>
            <person name="de Groot N.N."/>
        </authorList>
    </citation>
    <scope>NUCLEOTIDE SEQUENCE [LARGE SCALE GENOMIC DNA]</scope>
    <source>
        <strain evidence="1 2">DSM 1801</strain>
    </source>
</reference>
<protein>
    <submittedName>
        <fullName evidence="1">Uncharacterized protein</fullName>
    </submittedName>
</protein>
<dbReference type="AlphaFoldDB" id="A0A1I0BWV4"/>
<accession>A0A1I0BWV4</accession>
<gene>
    <name evidence="1" type="ORF">SAMN04487772_108129</name>
</gene>
<proteinExistence type="predicted"/>
<dbReference type="Proteomes" id="UP000199800">
    <property type="component" value="Unassembled WGS sequence"/>
</dbReference>
<dbReference type="STRING" id="29364.SAMN04487772_108129"/>
<sequence length="41" mass="4532">MKKLVKKVDKKKKLVAFYANESCNTWAYCANNSGNCVSGCS</sequence>
<dbReference type="RefSeq" id="WP_278280383.1">
    <property type="nucleotide sequence ID" value="NZ_FOHN01000008.1"/>
</dbReference>
<evidence type="ECO:0000313" key="1">
    <source>
        <dbReference type="EMBL" id="SET11628.1"/>
    </source>
</evidence>
<name>A0A1I0BWV4_9FIRM</name>
<dbReference type="EMBL" id="FOHN01000008">
    <property type="protein sequence ID" value="SET11628.1"/>
    <property type="molecule type" value="Genomic_DNA"/>
</dbReference>
<organism evidence="1 2">
    <name type="scientific">[Clostridium] polysaccharolyticum</name>
    <dbReference type="NCBI Taxonomy" id="29364"/>
    <lineage>
        <taxon>Bacteria</taxon>
        <taxon>Bacillati</taxon>
        <taxon>Bacillota</taxon>
        <taxon>Clostridia</taxon>
        <taxon>Lachnospirales</taxon>
        <taxon>Lachnospiraceae</taxon>
    </lineage>
</organism>